<dbReference type="RefSeq" id="WP_242288358.1">
    <property type="nucleotide sequence ID" value="NZ_JAKKSL010000005.1"/>
</dbReference>
<evidence type="ECO:0000259" key="6">
    <source>
        <dbReference type="Pfam" id="PF04932"/>
    </source>
</evidence>
<evidence type="ECO:0000256" key="2">
    <source>
        <dbReference type="ARBA" id="ARBA00022692"/>
    </source>
</evidence>
<evidence type="ECO:0000313" key="7">
    <source>
        <dbReference type="EMBL" id="MCI2285478.1"/>
    </source>
</evidence>
<evidence type="ECO:0000256" key="5">
    <source>
        <dbReference type="SAM" id="Phobius"/>
    </source>
</evidence>
<evidence type="ECO:0000256" key="4">
    <source>
        <dbReference type="ARBA" id="ARBA00023136"/>
    </source>
</evidence>
<name>A0ABS9X5H3_9GAMM</name>
<dbReference type="Proteomes" id="UP001139646">
    <property type="component" value="Unassembled WGS sequence"/>
</dbReference>
<gene>
    <name evidence="7" type="ORF">L3081_21370</name>
</gene>
<accession>A0ABS9X5H3</accession>
<evidence type="ECO:0000256" key="3">
    <source>
        <dbReference type="ARBA" id="ARBA00022989"/>
    </source>
</evidence>
<feature type="transmembrane region" description="Helical" evidence="5">
    <location>
        <begin position="108"/>
        <end position="128"/>
    </location>
</feature>
<comment type="caution">
    <text evidence="7">The sequence shown here is derived from an EMBL/GenBank/DDBJ whole genome shotgun (WGS) entry which is preliminary data.</text>
</comment>
<sequence>MLFVSIVSRRTKQVLQITFIGLLFIGLAFSSYIIEWFNLLLQDPELFTGRGTIWSAVVQAINENFWLGIGYGAVWSVGDDAYINQFVSNRLAWFLHVSHGHNGYLDTFLSIGIIGFFSTMWVLIIVPISKLLDFEDINKSEYFFCASFFMFFVFHNILETNILLGDSNRWLVFLIVYFICRSKLVKNN</sequence>
<protein>
    <submittedName>
        <fullName evidence="7">O-antigen ligase family protein</fullName>
    </submittedName>
</protein>
<dbReference type="EMBL" id="JAKKSL010000005">
    <property type="protein sequence ID" value="MCI2285478.1"/>
    <property type="molecule type" value="Genomic_DNA"/>
</dbReference>
<keyword evidence="2 5" id="KW-0812">Transmembrane</keyword>
<evidence type="ECO:0000313" key="8">
    <source>
        <dbReference type="Proteomes" id="UP001139646"/>
    </source>
</evidence>
<dbReference type="GO" id="GO:0016874">
    <property type="term" value="F:ligase activity"/>
    <property type="evidence" value="ECO:0007669"/>
    <property type="project" value="UniProtKB-KW"/>
</dbReference>
<keyword evidence="7" id="KW-0436">Ligase</keyword>
<proteinExistence type="predicted"/>
<organism evidence="7 8">
    <name type="scientific">Colwellia maritima</name>
    <dbReference type="NCBI Taxonomy" id="2912588"/>
    <lineage>
        <taxon>Bacteria</taxon>
        <taxon>Pseudomonadati</taxon>
        <taxon>Pseudomonadota</taxon>
        <taxon>Gammaproteobacteria</taxon>
        <taxon>Alteromonadales</taxon>
        <taxon>Colwelliaceae</taxon>
        <taxon>Colwellia</taxon>
    </lineage>
</organism>
<dbReference type="Pfam" id="PF04932">
    <property type="entry name" value="Wzy_C"/>
    <property type="match status" value="1"/>
</dbReference>
<comment type="subcellular location">
    <subcellularLocation>
        <location evidence="1">Membrane</location>
        <topology evidence="1">Multi-pass membrane protein</topology>
    </subcellularLocation>
</comment>
<feature type="transmembrane region" description="Helical" evidence="5">
    <location>
        <begin position="140"/>
        <end position="158"/>
    </location>
</feature>
<keyword evidence="8" id="KW-1185">Reference proteome</keyword>
<reference evidence="7" key="1">
    <citation type="submission" date="2022-01" db="EMBL/GenBank/DDBJ databases">
        <title>Colwellia maritima, isolated from seawater.</title>
        <authorList>
            <person name="Kristyanto S."/>
            <person name="Jung J."/>
            <person name="Jeon C.O."/>
        </authorList>
    </citation>
    <scope>NUCLEOTIDE SEQUENCE</scope>
    <source>
        <strain evidence="7">MSW7</strain>
    </source>
</reference>
<keyword evidence="4 5" id="KW-0472">Membrane</keyword>
<feature type="domain" description="O-antigen ligase-related" evidence="6">
    <location>
        <begin position="3"/>
        <end position="118"/>
    </location>
</feature>
<keyword evidence="3 5" id="KW-1133">Transmembrane helix</keyword>
<evidence type="ECO:0000256" key="1">
    <source>
        <dbReference type="ARBA" id="ARBA00004141"/>
    </source>
</evidence>
<feature type="transmembrane region" description="Helical" evidence="5">
    <location>
        <begin position="14"/>
        <end position="34"/>
    </location>
</feature>
<dbReference type="InterPro" id="IPR007016">
    <property type="entry name" value="O-antigen_ligase-rel_domated"/>
</dbReference>